<reference evidence="1" key="1">
    <citation type="submission" date="2018-02" db="EMBL/GenBank/DDBJ databases">
        <title>The genomes of Aspergillus section Nigri reveals drivers in fungal speciation.</title>
        <authorList>
            <consortium name="DOE Joint Genome Institute"/>
            <person name="Vesth T.C."/>
            <person name="Nybo J."/>
            <person name="Theobald S."/>
            <person name="Brandl J."/>
            <person name="Frisvad J.C."/>
            <person name="Nielsen K.F."/>
            <person name="Lyhne E.K."/>
            <person name="Kogle M.E."/>
            <person name="Kuo A."/>
            <person name="Riley R."/>
            <person name="Clum A."/>
            <person name="Nolan M."/>
            <person name="Lipzen A."/>
            <person name="Salamov A."/>
            <person name="Henrissat B."/>
            <person name="Wiebenga A."/>
            <person name="De vries R.P."/>
            <person name="Grigoriev I.V."/>
            <person name="Mortensen U.H."/>
            <person name="Andersen M.R."/>
            <person name="Baker S.E."/>
        </authorList>
    </citation>
    <scope>NUCLEOTIDE SEQUENCE</scope>
    <source>
        <strain evidence="1">CBS 121060</strain>
    </source>
</reference>
<gene>
    <name evidence="1" type="ORF">BO66DRAFT_440707</name>
</gene>
<proteinExistence type="predicted"/>
<sequence>MPPTPDTTLDALTSYSLLLPSTLLDQLGDTTVPALSTSSPAGGYPPVTPPPSKIVTRPILAQMGLIFAEPVAFEALALRKTYPTTEKHETAETLAADLDNDGDLTVVLVAGRCTQSGLRAVSGFHLPWAEMEGAAASCQLFELSPVQDVFRGDLSEVARPGYRLDEQTKQSVFGRQEKACSLCWTRIYRE</sequence>
<protein>
    <submittedName>
        <fullName evidence="1">Uncharacterized protein</fullName>
    </submittedName>
</protein>
<keyword evidence="2" id="KW-1185">Reference proteome</keyword>
<organism evidence="1 2">
    <name type="scientific">Aspergillus aculeatinus CBS 121060</name>
    <dbReference type="NCBI Taxonomy" id="1448322"/>
    <lineage>
        <taxon>Eukaryota</taxon>
        <taxon>Fungi</taxon>
        <taxon>Dikarya</taxon>
        <taxon>Ascomycota</taxon>
        <taxon>Pezizomycotina</taxon>
        <taxon>Eurotiomycetes</taxon>
        <taxon>Eurotiomycetidae</taxon>
        <taxon>Eurotiales</taxon>
        <taxon>Aspergillaceae</taxon>
        <taxon>Aspergillus</taxon>
        <taxon>Aspergillus subgen. Circumdati</taxon>
    </lineage>
</organism>
<accession>A0ACD1H1Z0</accession>
<name>A0ACD1H1Z0_9EURO</name>
<evidence type="ECO:0000313" key="1">
    <source>
        <dbReference type="EMBL" id="RAH67772.1"/>
    </source>
</evidence>
<evidence type="ECO:0000313" key="2">
    <source>
        <dbReference type="Proteomes" id="UP000249661"/>
    </source>
</evidence>
<dbReference type="Proteomes" id="UP000249661">
    <property type="component" value="Unassembled WGS sequence"/>
</dbReference>
<dbReference type="EMBL" id="KZ824971">
    <property type="protein sequence ID" value="RAH67772.1"/>
    <property type="molecule type" value="Genomic_DNA"/>
</dbReference>